<evidence type="ECO:0000256" key="5">
    <source>
        <dbReference type="ARBA" id="ARBA00022722"/>
    </source>
</evidence>
<evidence type="ECO:0000256" key="2">
    <source>
        <dbReference type="ARBA" id="ARBA00009797"/>
    </source>
</evidence>
<dbReference type="GO" id="GO:0005739">
    <property type="term" value="C:mitochondrion"/>
    <property type="evidence" value="ECO:0007669"/>
    <property type="project" value="TreeGrafter"/>
</dbReference>
<feature type="compositionally biased region" description="Basic residues" evidence="7">
    <location>
        <begin position="527"/>
        <end position="538"/>
    </location>
</feature>
<dbReference type="GO" id="GO:0045145">
    <property type="term" value="F:single-stranded DNA 5'-3' DNA exonuclease activity"/>
    <property type="evidence" value="ECO:0007669"/>
    <property type="project" value="InterPro"/>
</dbReference>
<dbReference type="Pfam" id="PF09810">
    <property type="entry name" value="Exo5"/>
    <property type="match status" value="1"/>
</dbReference>
<dbReference type="GO" id="GO:0051539">
    <property type="term" value="F:4 iron, 4 sulfur cluster binding"/>
    <property type="evidence" value="ECO:0007669"/>
    <property type="project" value="UniProtKB-KW"/>
</dbReference>
<keyword evidence="4" id="KW-0408">Iron</keyword>
<keyword evidence="4" id="KW-0479">Metal-binding</keyword>
<keyword evidence="4" id="KW-0411">Iron-sulfur</keyword>
<protein>
    <recommendedName>
        <fullName evidence="10">Exonuclease V</fullName>
    </recommendedName>
</protein>
<feature type="compositionally biased region" description="Gly residues" evidence="7">
    <location>
        <begin position="543"/>
        <end position="552"/>
    </location>
</feature>
<comment type="cofactor">
    <cofactor evidence="1">
        <name>[4Fe-4S] cluster</name>
        <dbReference type="ChEBI" id="CHEBI:49883"/>
    </cofactor>
</comment>
<feature type="compositionally biased region" description="Basic and acidic residues" evidence="7">
    <location>
        <begin position="79"/>
        <end position="88"/>
    </location>
</feature>
<gene>
    <name evidence="8" type="ORF">L249_2882</name>
</gene>
<comment type="similarity">
    <text evidence="2">Belongs to the EXO5 family.</text>
</comment>
<feature type="compositionally biased region" description="Low complexity" evidence="7">
    <location>
        <begin position="1"/>
        <end position="32"/>
    </location>
</feature>
<dbReference type="EMBL" id="LKCN02000001">
    <property type="protein sequence ID" value="RCI16895.1"/>
    <property type="molecule type" value="Genomic_DNA"/>
</dbReference>
<feature type="region of interest" description="Disordered" evidence="7">
    <location>
        <begin position="389"/>
        <end position="413"/>
    </location>
</feature>
<feature type="compositionally biased region" description="Low complexity" evidence="7">
    <location>
        <begin position="395"/>
        <end position="412"/>
    </location>
</feature>
<feature type="region of interest" description="Disordered" evidence="7">
    <location>
        <begin position="1"/>
        <end position="142"/>
    </location>
</feature>
<evidence type="ECO:0000256" key="3">
    <source>
        <dbReference type="ARBA" id="ARBA00011245"/>
    </source>
</evidence>
<keyword evidence="9" id="KW-1185">Reference proteome</keyword>
<comment type="caution">
    <text evidence="8">The sequence shown here is derived from an EMBL/GenBank/DDBJ whole genome shotgun (WGS) entry which is preliminary data.</text>
</comment>
<evidence type="ECO:0000256" key="7">
    <source>
        <dbReference type="SAM" id="MobiDB-lite"/>
    </source>
</evidence>
<keyword evidence="4" id="KW-0004">4Fe-4S</keyword>
<feature type="compositionally biased region" description="Pro residues" evidence="7">
    <location>
        <begin position="58"/>
        <end position="70"/>
    </location>
</feature>
<reference evidence="8 9" key="1">
    <citation type="journal article" date="2015" name="BMC Genomics">
        <title>Insights from the genome of Ophiocordyceps polyrhachis-furcata to pathogenicity and host specificity in insect fungi.</title>
        <authorList>
            <person name="Wichadakul D."/>
            <person name="Kobmoo N."/>
            <person name="Ingsriswang S."/>
            <person name="Tangphatsornruang S."/>
            <person name="Chantasingh D."/>
            <person name="Luangsa-ard J.J."/>
            <person name="Eurwilaichitr L."/>
        </authorList>
    </citation>
    <scope>NUCLEOTIDE SEQUENCE [LARGE SCALE GENOMIC DNA]</scope>
    <source>
        <strain evidence="8 9">BCC 54312</strain>
    </source>
</reference>
<name>A0A367LR24_9HYPO</name>
<dbReference type="OrthoDB" id="354769at2759"/>
<sequence>MAHMAASSSSSSSTTAAPFASCSSSSADDSSSYGYDFTPEDELQLFQLVAEASSGHHPQPPQPPPPPPPPPRRHHHHVGGLEKKRLPDEVDYPDPKILVGRALSKLRKQPNDDESSATTTTTTASPSLLPPPSGPSTTISPLQRFRSFPRKPLSVSDLTSGAWCELQYWYTLSRLPGGRRSRTPAMRQGSKVHQQLEDEVHVRVKVEVLSREDSFALKLWNFIQGLRTLRRTGLTRELEVWGMVDGNLVNGIIDGLSHENPNPDFEEELSSQASSSSPPSSSNTKSTNTLPLTDYFPPLNKTPSSGPKVYLTDVKTRGSTAPVSGAQLRPAKIQLLLYHRFLSAMASDELDFDAVVGRYGLNAHRLLSDTFLAQMGGLHQEVFYDAPSSPVEDGSVSQQSSSSSSSSSSSYSDEPIRYRSLREIWSLLRQETKLTFPQGRTSLGHILRVQYVHRSDGRCLDAHDFPVSNQALDAYLSRYMAWWRGERRAKGVDIEEAFKCRSCDFASDCEWRLALDGQRLEAAQKKLGSRGRKKKKKENKVADGGGDGVVDD</sequence>
<feature type="compositionally biased region" description="Low complexity" evidence="7">
    <location>
        <begin position="270"/>
        <end position="293"/>
    </location>
</feature>
<dbReference type="GO" id="GO:0005634">
    <property type="term" value="C:nucleus"/>
    <property type="evidence" value="ECO:0007669"/>
    <property type="project" value="TreeGrafter"/>
</dbReference>
<evidence type="ECO:0000313" key="8">
    <source>
        <dbReference type="EMBL" id="RCI16895.1"/>
    </source>
</evidence>
<evidence type="ECO:0000256" key="6">
    <source>
        <dbReference type="ARBA" id="ARBA00022839"/>
    </source>
</evidence>
<comment type="subunit">
    <text evidence="3">Monomer.</text>
</comment>
<evidence type="ECO:0000256" key="4">
    <source>
        <dbReference type="ARBA" id="ARBA00022485"/>
    </source>
</evidence>
<dbReference type="AlphaFoldDB" id="A0A367LR24"/>
<dbReference type="PANTHER" id="PTHR14464:SF4">
    <property type="entry name" value="EXONUCLEASE V"/>
    <property type="match status" value="1"/>
</dbReference>
<dbReference type="GO" id="GO:0036297">
    <property type="term" value="P:interstrand cross-link repair"/>
    <property type="evidence" value="ECO:0007669"/>
    <property type="project" value="TreeGrafter"/>
</dbReference>
<dbReference type="Proteomes" id="UP000253664">
    <property type="component" value="Unassembled WGS sequence"/>
</dbReference>
<keyword evidence="6" id="KW-0378">Hydrolase</keyword>
<evidence type="ECO:0000256" key="1">
    <source>
        <dbReference type="ARBA" id="ARBA00001966"/>
    </source>
</evidence>
<accession>A0A367LR24</accession>
<feature type="region of interest" description="Disordered" evidence="7">
    <location>
        <begin position="525"/>
        <end position="552"/>
    </location>
</feature>
<keyword evidence="5" id="KW-0540">Nuclease</keyword>
<dbReference type="PANTHER" id="PTHR14464">
    <property type="entry name" value="EXONUCLEASE V"/>
    <property type="match status" value="1"/>
</dbReference>
<evidence type="ECO:0000313" key="9">
    <source>
        <dbReference type="Proteomes" id="UP000253664"/>
    </source>
</evidence>
<organism evidence="8 9">
    <name type="scientific">Ophiocordyceps polyrhachis-furcata BCC 54312</name>
    <dbReference type="NCBI Taxonomy" id="1330021"/>
    <lineage>
        <taxon>Eukaryota</taxon>
        <taxon>Fungi</taxon>
        <taxon>Dikarya</taxon>
        <taxon>Ascomycota</taxon>
        <taxon>Pezizomycotina</taxon>
        <taxon>Sordariomycetes</taxon>
        <taxon>Hypocreomycetidae</taxon>
        <taxon>Hypocreales</taxon>
        <taxon>Ophiocordycipitaceae</taxon>
        <taxon>Ophiocordyceps</taxon>
    </lineage>
</organism>
<dbReference type="InterPro" id="IPR019190">
    <property type="entry name" value="EXOV"/>
</dbReference>
<feature type="region of interest" description="Disordered" evidence="7">
    <location>
        <begin position="259"/>
        <end position="307"/>
    </location>
</feature>
<proteinExistence type="inferred from homology"/>
<evidence type="ECO:0008006" key="10">
    <source>
        <dbReference type="Google" id="ProtNLM"/>
    </source>
</evidence>
<keyword evidence="6" id="KW-0269">Exonuclease</keyword>
<feature type="compositionally biased region" description="Low complexity" evidence="7">
    <location>
        <begin position="116"/>
        <end position="127"/>
    </location>
</feature>